<keyword evidence="2 5" id="KW-0645">Protease</keyword>
<dbReference type="Pfam" id="PF19081">
    <property type="entry name" value="Ig_7"/>
    <property type="match status" value="1"/>
</dbReference>
<dbReference type="InterPro" id="IPR000209">
    <property type="entry name" value="Peptidase_S8/S53_dom"/>
</dbReference>
<evidence type="ECO:0000259" key="8">
    <source>
        <dbReference type="Pfam" id="PF00082"/>
    </source>
</evidence>
<feature type="active site" description="Charge relay system" evidence="5">
    <location>
        <position position="163"/>
    </location>
</feature>
<evidence type="ECO:0000313" key="10">
    <source>
        <dbReference type="EMBL" id="MFD2521196.1"/>
    </source>
</evidence>
<dbReference type="Gene3D" id="3.40.50.200">
    <property type="entry name" value="Peptidase S8/S53 domain"/>
    <property type="match status" value="1"/>
</dbReference>
<dbReference type="Proteomes" id="UP001597510">
    <property type="component" value="Unassembled WGS sequence"/>
</dbReference>
<proteinExistence type="inferred from homology"/>
<accession>A0ABW5J8P8</accession>
<evidence type="ECO:0000256" key="2">
    <source>
        <dbReference type="ARBA" id="ARBA00022670"/>
    </source>
</evidence>
<dbReference type="PROSITE" id="PS51892">
    <property type="entry name" value="SUBTILASE"/>
    <property type="match status" value="1"/>
</dbReference>
<dbReference type="PANTHER" id="PTHR43806:SF11">
    <property type="entry name" value="CEREVISIN-RELATED"/>
    <property type="match status" value="1"/>
</dbReference>
<dbReference type="PROSITE" id="PS00137">
    <property type="entry name" value="SUBTILASE_HIS"/>
    <property type="match status" value="1"/>
</dbReference>
<dbReference type="InterPro" id="IPR050131">
    <property type="entry name" value="Peptidase_S8_subtilisin-like"/>
</dbReference>
<feature type="domain" description="Peptidase S8/S53" evidence="8">
    <location>
        <begin position="156"/>
        <end position="403"/>
    </location>
</feature>
<evidence type="ECO:0000256" key="3">
    <source>
        <dbReference type="ARBA" id="ARBA00022801"/>
    </source>
</evidence>
<dbReference type="InterPro" id="IPR055015">
    <property type="entry name" value="GCX_COOH"/>
</dbReference>
<evidence type="ECO:0000256" key="7">
    <source>
        <dbReference type="SAM" id="SignalP"/>
    </source>
</evidence>
<keyword evidence="11" id="KW-1185">Reference proteome</keyword>
<comment type="caution">
    <text evidence="10">The sequence shown here is derived from an EMBL/GenBank/DDBJ whole genome shotgun (WGS) entry which is preliminary data.</text>
</comment>
<feature type="active site" description="Charge relay system" evidence="5">
    <location>
        <position position="355"/>
    </location>
</feature>
<dbReference type="InterPro" id="IPR008979">
    <property type="entry name" value="Galactose-bd-like_sf"/>
</dbReference>
<dbReference type="EMBL" id="JBHULC010000009">
    <property type="protein sequence ID" value="MFD2521196.1"/>
    <property type="molecule type" value="Genomic_DNA"/>
</dbReference>
<evidence type="ECO:0000256" key="6">
    <source>
        <dbReference type="SAM" id="MobiDB-lite"/>
    </source>
</evidence>
<feature type="region of interest" description="Disordered" evidence="6">
    <location>
        <begin position="178"/>
        <end position="197"/>
    </location>
</feature>
<evidence type="ECO:0000256" key="4">
    <source>
        <dbReference type="ARBA" id="ARBA00022825"/>
    </source>
</evidence>
<dbReference type="InterPro" id="IPR022398">
    <property type="entry name" value="Peptidase_S8_His-AS"/>
</dbReference>
<sequence length="1097" mass="116136">MKTLSFLFSGVLLFLSGNFLQAQTINKNYIDGEVYVKLKERPLAGINLANGAVNMAAELPFLQRVSHISNTLVATRSFYFSNSSELQKVYRLKIGNPKQVHQFIKEIGKDPNVEYAEPVPYREIIATPNDPQTGNQYHLGKVKAFEAWDVAQGTTDIIVAVVDNAIQANHEDLAANMLPGRDISDNDNDTSPPDSTFSHGTHVAGLVGAVSNNNIGVASAGFNRIKILPVKVTPNNGTPTSVYHGFEGIAWAAANGAKIINVSWGGYAYSITDQAVINNAYASGAIIIAAAGNEARNSAYYPASYTHVVSVASTNFYDDKSSFSNYHSTVDLTAPGSSIFSTKAINKYGYSSGTSMAAPIVSSIFGYVWSVRPTLSQQELENLIKNTSDNLDAQNPAYAGMLGSGRVNALKAVSCLQENILPSLLPAPTSVLCTGKLQELFCTDIEGATYTWKKDGVDLNNNQAWFVTSESGQYIVKLAKNTCEIETLPITVSFVPTSVELTVGLTKACVGDSILLTAPNLTGIHYQWKKDGVNIGTNSYRFYAKQNANYTVSLSGDSCSVTSPEVSLAFVTLNPQITSSNATLLCAGQSTTLLANNEADASYQWKKDGALISGATAVSYQVNEAGEYTVEQKLGQCVLTSNKILVSYTTQMAAAPSVTNREICEGQALSTGNGLQASAENCVGSATFSYAYTGNVVGYDGNQQTGSNPTITISDLAGKVVGKIRVTVKFDKKDQNGLNDCALPHGGSQPYTDEVSFRLQSPDGTIITLLASGTYNYYVYNGAITLTFEDGKPAINVDSSPLSGTFSPLQALSAFNGLSANGTWTLLPNDNSSGDPLCVSAFSVDIQVDNISQPSTFSWWSASDGGQKLGTGHEFIPANATAGINTYYVQNQCAGVCPSTLVPVTLNIKKGSESILSIMAYALSDSAATAISPKLAGGILSNKNPTTIKNGIDSTIVSLNAPLIDPLTVCSGTKVLLLGSGCNSTLHWSTSQHALGIIASPSSTSVYSVACDDANTGCWNSTAQRTIQVKPSDVTVSTQIPQKGLQEFVGNRVSVNNIAESPSVTSIKAENSVVLLPGFQVEGNSVFTAQIAAICPN</sequence>
<keyword evidence="3 5" id="KW-0378">Hydrolase</keyword>
<feature type="domain" description="Ig-like" evidence="9">
    <location>
        <begin position="836"/>
        <end position="908"/>
    </location>
</feature>
<dbReference type="PANTHER" id="PTHR43806">
    <property type="entry name" value="PEPTIDASE S8"/>
    <property type="match status" value="1"/>
</dbReference>
<comment type="similarity">
    <text evidence="1 5">Belongs to the peptidase S8 family.</text>
</comment>
<dbReference type="Gene3D" id="2.60.120.260">
    <property type="entry name" value="Galactose-binding domain-like"/>
    <property type="match status" value="1"/>
</dbReference>
<feature type="chain" id="PRO_5046715718" evidence="7">
    <location>
        <begin position="23"/>
        <end position="1097"/>
    </location>
</feature>
<dbReference type="InterPro" id="IPR015500">
    <property type="entry name" value="Peptidase_S8_subtilisin-rel"/>
</dbReference>
<evidence type="ECO:0000256" key="5">
    <source>
        <dbReference type="PROSITE-ProRule" id="PRU01240"/>
    </source>
</evidence>
<dbReference type="NCBIfam" id="NF045639">
    <property type="entry name" value="GCX_COOH"/>
    <property type="match status" value="1"/>
</dbReference>
<dbReference type="SUPFAM" id="SSF49785">
    <property type="entry name" value="Galactose-binding domain-like"/>
    <property type="match status" value="1"/>
</dbReference>
<gene>
    <name evidence="10" type="ORF">ACFSR2_09895</name>
</gene>
<dbReference type="SUPFAM" id="SSF52743">
    <property type="entry name" value="Subtilisin-like"/>
    <property type="match status" value="1"/>
</dbReference>
<protein>
    <submittedName>
        <fullName evidence="10">S8 family serine peptidase</fullName>
    </submittedName>
</protein>
<dbReference type="Gene3D" id="2.60.40.10">
    <property type="entry name" value="Immunoglobulins"/>
    <property type="match status" value="1"/>
</dbReference>
<organism evidence="10 11">
    <name type="scientific">Emticicia soli</name>
    <dbReference type="NCBI Taxonomy" id="2027878"/>
    <lineage>
        <taxon>Bacteria</taxon>
        <taxon>Pseudomonadati</taxon>
        <taxon>Bacteroidota</taxon>
        <taxon>Cytophagia</taxon>
        <taxon>Cytophagales</taxon>
        <taxon>Leadbetterellaceae</taxon>
        <taxon>Emticicia</taxon>
    </lineage>
</organism>
<feature type="signal peptide" evidence="7">
    <location>
        <begin position="1"/>
        <end position="22"/>
    </location>
</feature>
<dbReference type="PRINTS" id="PR00723">
    <property type="entry name" value="SUBTILISIN"/>
</dbReference>
<reference evidence="11" key="1">
    <citation type="journal article" date="2019" name="Int. J. Syst. Evol. Microbiol.">
        <title>The Global Catalogue of Microorganisms (GCM) 10K type strain sequencing project: providing services to taxonomists for standard genome sequencing and annotation.</title>
        <authorList>
            <consortium name="The Broad Institute Genomics Platform"/>
            <consortium name="The Broad Institute Genome Sequencing Center for Infectious Disease"/>
            <person name="Wu L."/>
            <person name="Ma J."/>
        </authorList>
    </citation>
    <scope>NUCLEOTIDE SEQUENCE [LARGE SCALE GENOMIC DNA]</scope>
    <source>
        <strain evidence="11">KCTC 52344</strain>
    </source>
</reference>
<dbReference type="RefSeq" id="WP_340237299.1">
    <property type="nucleotide sequence ID" value="NZ_JBBEWC010000007.1"/>
</dbReference>
<keyword evidence="7" id="KW-0732">Signal</keyword>
<name>A0ABW5J8P8_9BACT</name>
<evidence type="ECO:0000313" key="11">
    <source>
        <dbReference type="Proteomes" id="UP001597510"/>
    </source>
</evidence>
<dbReference type="Pfam" id="PF00082">
    <property type="entry name" value="Peptidase_S8"/>
    <property type="match status" value="1"/>
</dbReference>
<feature type="active site" description="Charge relay system" evidence="5">
    <location>
        <position position="199"/>
    </location>
</feature>
<dbReference type="InterPro" id="IPR013783">
    <property type="entry name" value="Ig-like_fold"/>
</dbReference>
<keyword evidence="4 5" id="KW-0720">Serine protease</keyword>
<evidence type="ECO:0000259" key="9">
    <source>
        <dbReference type="Pfam" id="PF19081"/>
    </source>
</evidence>
<dbReference type="InterPro" id="IPR036852">
    <property type="entry name" value="Peptidase_S8/S53_dom_sf"/>
</dbReference>
<evidence type="ECO:0000256" key="1">
    <source>
        <dbReference type="ARBA" id="ARBA00011073"/>
    </source>
</evidence>
<dbReference type="InterPro" id="IPR044023">
    <property type="entry name" value="Ig_7"/>
</dbReference>